<accession>A0A0G3GNR9</accession>
<reference evidence="1 2" key="1">
    <citation type="submission" date="2015-05" db="EMBL/GenBank/DDBJ databases">
        <title>Complete genome sequence of Corynebacterium epidermidicanis DSM 45586, isolated from the skin of a dog suffering from pruritus.</title>
        <authorList>
            <person name="Ruckert C."/>
            <person name="Albersmeier A."/>
            <person name="Winkler A."/>
            <person name="Tauch A."/>
        </authorList>
    </citation>
    <scope>NUCLEOTIDE SEQUENCE [LARGE SCALE GENOMIC DNA]</scope>
    <source>
        <strain evidence="1 2">DSM 45586</strain>
    </source>
</reference>
<organism evidence="1 2">
    <name type="scientific">Corynebacterium epidermidicanis</name>
    <dbReference type="NCBI Taxonomy" id="1050174"/>
    <lineage>
        <taxon>Bacteria</taxon>
        <taxon>Bacillati</taxon>
        <taxon>Actinomycetota</taxon>
        <taxon>Actinomycetes</taxon>
        <taxon>Mycobacteriales</taxon>
        <taxon>Corynebacteriaceae</taxon>
        <taxon>Corynebacterium</taxon>
    </lineage>
</organism>
<proteinExistence type="predicted"/>
<protein>
    <submittedName>
        <fullName evidence="1">AAA domain</fullName>
    </submittedName>
</protein>
<dbReference type="SUPFAM" id="SSF52540">
    <property type="entry name" value="P-loop containing nucleoside triphosphate hydrolases"/>
    <property type="match status" value="1"/>
</dbReference>
<dbReference type="InterPro" id="IPR027417">
    <property type="entry name" value="P-loop_NTPase"/>
</dbReference>
<dbReference type="Gene3D" id="3.40.50.300">
    <property type="entry name" value="P-loop containing nucleotide triphosphate hydrolases"/>
    <property type="match status" value="1"/>
</dbReference>
<dbReference type="PATRIC" id="fig|1050174.4.peg.934"/>
<evidence type="ECO:0000313" key="1">
    <source>
        <dbReference type="EMBL" id="AKK02794.1"/>
    </source>
</evidence>
<dbReference type="STRING" id="1050174.CEPID_04620"/>
<dbReference type="NCBIfam" id="NF005115">
    <property type="entry name" value="PRK06547.1"/>
    <property type="match status" value="1"/>
</dbReference>
<evidence type="ECO:0000313" key="2">
    <source>
        <dbReference type="Proteomes" id="UP000035368"/>
    </source>
</evidence>
<dbReference type="Proteomes" id="UP000035368">
    <property type="component" value="Chromosome"/>
</dbReference>
<dbReference type="KEGG" id="cei:CEPID_04620"/>
<keyword evidence="2" id="KW-1185">Reference proteome</keyword>
<dbReference type="EMBL" id="CP011541">
    <property type="protein sequence ID" value="AKK02794.1"/>
    <property type="molecule type" value="Genomic_DNA"/>
</dbReference>
<sequence>MNPIAQRLQPGTMTVLIDGPSGSGKTTLAKQLADITGFQLVHLDDFYPGWAGLARGRDMVAHDVLHPTRPGFRQWNWQEDRPGDWVSLDPRRPMIVEGVGAISVPSVQAAAHRGTFLTVLVKAQSATRRERALNRDSGFAPWWEMWASQEVEHFEQLPAVDLELWT</sequence>
<dbReference type="OrthoDB" id="3237545at2"/>
<dbReference type="AlphaFoldDB" id="A0A0G3GNR9"/>
<name>A0A0G3GNR9_9CORY</name>
<gene>
    <name evidence="1" type="ORF">CEPID_04620</name>
</gene>